<sequence>MDIGSTQSTNPFATGQTAPASDQGSTVISSDFETFIKMLTVQMENQDPLNPVEATDFAVQLAQFSTVEQQVLTNSLLTNLGAQVGALSVAQLSGWVGMQARAEMPVVFDGAPVTLTLRPDSLADTAELVVRNEQGAEVARQSVPTGSGAFDWAGTLADGTPLPYGTYDLSVESFSAGQTIATTPVEVHSLIVEARNDAGVPTLVMEGGQVVAASQILGLSESAP</sequence>
<dbReference type="AlphaFoldDB" id="A0A6I6IU31"/>
<keyword evidence="8" id="KW-0282">Flagellum</keyword>
<evidence type="ECO:0000256" key="3">
    <source>
        <dbReference type="ARBA" id="ARBA00022795"/>
    </source>
</evidence>
<dbReference type="InterPro" id="IPR025965">
    <property type="entry name" value="FlgD/Vpr_Ig-like"/>
</dbReference>
<keyword evidence="9" id="KW-1185">Reference proteome</keyword>
<gene>
    <name evidence="8" type="primary">flgD</name>
    <name evidence="8" type="ORF">EI983_19035</name>
</gene>
<keyword evidence="8" id="KW-0969">Cilium</keyword>
<comment type="function">
    <text evidence="4 5">Required for flagellar hook formation. May act as a scaffolding protein.</text>
</comment>
<evidence type="ECO:0000313" key="8">
    <source>
        <dbReference type="EMBL" id="QGY00246.1"/>
    </source>
</evidence>
<dbReference type="NCBIfam" id="NF009453">
    <property type="entry name" value="PRK12813.1"/>
    <property type="match status" value="1"/>
</dbReference>
<accession>A0A6I6IU31</accession>
<evidence type="ECO:0000256" key="5">
    <source>
        <dbReference type="RuleBase" id="RU362076"/>
    </source>
</evidence>
<protein>
    <recommendedName>
        <fullName evidence="2 5">Basal-body rod modification protein FlgD</fullName>
    </recommendedName>
</protein>
<keyword evidence="3 5" id="KW-1005">Bacterial flagellum biogenesis</keyword>
<dbReference type="Pfam" id="PF03963">
    <property type="entry name" value="FlgD"/>
    <property type="match status" value="1"/>
</dbReference>
<name>A0A6I6IU31_9RHOB</name>
<evidence type="ECO:0000256" key="6">
    <source>
        <dbReference type="SAM" id="MobiDB-lite"/>
    </source>
</evidence>
<keyword evidence="8" id="KW-0966">Cell projection</keyword>
<dbReference type="GO" id="GO:0044781">
    <property type="term" value="P:bacterial-type flagellum organization"/>
    <property type="evidence" value="ECO:0007669"/>
    <property type="project" value="UniProtKB-UniRule"/>
</dbReference>
<evidence type="ECO:0000256" key="2">
    <source>
        <dbReference type="ARBA" id="ARBA00016013"/>
    </source>
</evidence>
<comment type="similarity">
    <text evidence="1 5">Belongs to the FlgD family.</text>
</comment>
<evidence type="ECO:0000256" key="4">
    <source>
        <dbReference type="ARBA" id="ARBA00024746"/>
    </source>
</evidence>
<evidence type="ECO:0000259" key="7">
    <source>
        <dbReference type="Pfam" id="PF13860"/>
    </source>
</evidence>
<dbReference type="Pfam" id="PF13860">
    <property type="entry name" value="FlgD_ig"/>
    <property type="match status" value="1"/>
</dbReference>
<dbReference type="OrthoDB" id="9785233at2"/>
<feature type="domain" description="FlgD/Vpr Ig-like" evidence="7">
    <location>
        <begin position="109"/>
        <end position="174"/>
    </location>
</feature>
<feature type="region of interest" description="Disordered" evidence="6">
    <location>
        <begin position="1"/>
        <end position="25"/>
    </location>
</feature>
<reference evidence="9" key="1">
    <citation type="submission" date="2018-12" db="EMBL/GenBank/DDBJ databases">
        <title>Complete genome sequence of Roseovarius sp. MME-070.</title>
        <authorList>
            <person name="Nam Y.-D."/>
            <person name="Kang J."/>
            <person name="Chung W.-H."/>
            <person name="Park Y.S."/>
        </authorList>
    </citation>
    <scope>NUCLEOTIDE SEQUENCE [LARGE SCALE GENOMIC DNA]</scope>
    <source>
        <strain evidence="9">MME-070</strain>
    </source>
</reference>
<evidence type="ECO:0000256" key="1">
    <source>
        <dbReference type="ARBA" id="ARBA00010577"/>
    </source>
</evidence>
<dbReference type="InterPro" id="IPR005648">
    <property type="entry name" value="FlgD"/>
</dbReference>
<dbReference type="RefSeq" id="WP_157708927.1">
    <property type="nucleotide sequence ID" value="NZ_CP034348.1"/>
</dbReference>
<evidence type="ECO:0000313" key="9">
    <source>
        <dbReference type="Proteomes" id="UP000428330"/>
    </source>
</evidence>
<dbReference type="KEGG" id="rom:EI983_19035"/>
<dbReference type="EMBL" id="CP034348">
    <property type="protein sequence ID" value="QGY00246.1"/>
    <property type="molecule type" value="Genomic_DNA"/>
</dbReference>
<dbReference type="Proteomes" id="UP000428330">
    <property type="component" value="Chromosome"/>
</dbReference>
<proteinExistence type="inferred from homology"/>
<organism evidence="8 9">
    <name type="scientific">Roseovarius faecimaris</name>
    <dbReference type="NCBI Taxonomy" id="2494550"/>
    <lineage>
        <taxon>Bacteria</taxon>
        <taxon>Pseudomonadati</taxon>
        <taxon>Pseudomonadota</taxon>
        <taxon>Alphaproteobacteria</taxon>
        <taxon>Rhodobacterales</taxon>
        <taxon>Roseobacteraceae</taxon>
        <taxon>Roseovarius</taxon>
    </lineage>
</organism>